<gene>
    <name evidence="10" type="ORF">MIMGU_mgv1a006514mg</name>
</gene>
<comment type="cofactor">
    <cofactor evidence="7">
        <name>heme</name>
        <dbReference type="ChEBI" id="CHEBI:30413"/>
    </cofactor>
</comment>
<dbReference type="Gene3D" id="1.10.630.10">
    <property type="entry name" value="Cytochrome P450"/>
    <property type="match status" value="2"/>
</dbReference>
<proteinExistence type="inferred from homology"/>
<organism evidence="10 11">
    <name type="scientific">Erythranthe guttata</name>
    <name type="common">Yellow monkey flower</name>
    <name type="synonym">Mimulus guttatus</name>
    <dbReference type="NCBI Taxonomy" id="4155"/>
    <lineage>
        <taxon>Eukaryota</taxon>
        <taxon>Viridiplantae</taxon>
        <taxon>Streptophyta</taxon>
        <taxon>Embryophyta</taxon>
        <taxon>Tracheophyta</taxon>
        <taxon>Spermatophyta</taxon>
        <taxon>Magnoliopsida</taxon>
        <taxon>eudicotyledons</taxon>
        <taxon>Gunneridae</taxon>
        <taxon>Pentapetalae</taxon>
        <taxon>asterids</taxon>
        <taxon>lamiids</taxon>
        <taxon>Lamiales</taxon>
        <taxon>Phrymaceae</taxon>
        <taxon>Erythranthe</taxon>
    </lineage>
</organism>
<evidence type="ECO:0000256" key="5">
    <source>
        <dbReference type="ARBA" id="ARBA00023002"/>
    </source>
</evidence>
<evidence type="ECO:0000256" key="3">
    <source>
        <dbReference type="ARBA" id="ARBA00022723"/>
    </source>
</evidence>
<evidence type="ECO:0008006" key="12">
    <source>
        <dbReference type="Google" id="ProtNLM"/>
    </source>
</evidence>
<keyword evidence="7 8" id="KW-0349">Heme</keyword>
<evidence type="ECO:0000313" key="10">
    <source>
        <dbReference type="EMBL" id="EYU22846.1"/>
    </source>
</evidence>
<keyword evidence="4 9" id="KW-1133">Transmembrane helix</keyword>
<dbReference type="InterPro" id="IPR017972">
    <property type="entry name" value="Cyt_P450_CS"/>
</dbReference>
<dbReference type="GO" id="GO:0020037">
    <property type="term" value="F:heme binding"/>
    <property type="evidence" value="ECO:0007669"/>
    <property type="project" value="InterPro"/>
</dbReference>
<feature type="binding site" description="axial binding residue" evidence="7">
    <location>
        <position position="388"/>
    </location>
    <ligand>
        <name>heme</name>
        <dbReference type="ChEBI" id="CHEBI:30413"/>
    </ligand>
    <ligandPart>
        <name>Fe</name>
        <dbReference type="ChEBI" id="CHEBI:18248"/>
    </ligandPart>
</feature>
<dbReference type="PANTHER" id="PTHR24286">
    <property type="entry name" value="CYTOCHROME P450 26"/>
    <property type="match status" value="1"/>
</dbReference>
<dbReference type="InterPro" id="IPR036396">
    <property type="entry name" value="Cyt_P450_sf"/>
</dbReference>
<dbReference type="SUPFAM" id="SSF48264">
    <property type="entry name" value="Cytochrome P450"/>
    <property type="match status" value="1"/>
</dbReference>
<keyword evidence="6 7" id="KW-0408">Iron</keyword>
<dbReference type="EMBL" id="KI632191">
    <property type="protein sequence ID" value="EYU22846.1"/>
    <property type="molecule type" value="Genomic_DNA"/>
</dbReference>
<evidence type="ECO:0000256" key="8">
    <source>
        <dbReference type="RuleBase" id="RU000461"/>
    </source>
</evidence>
<dbReference type="GO" id="GO:0004497">
    <property type="term" value="F:monooxygenase activity"/>
    <property type="evidence" value="ECO:0000318"/>
    <property type="project" value="GO_Central"/>
</dbReference>
<comment type="similarity">
    <text evidence="8">Belongs to the cytochrome P450 family.</text>
</comment>
<dbReference type="PROSITE" id="PS00086">
    <property type="entry name" value="CYTOCHROME_P450"/>
    <property type="match status" value="1"/>
</dbReference>
<evidence type="ECO:0000313" key="11">
    <source>
        <dbReference type="Proteomes" id="UP000030748"/>
    </source>
</evidence>
<keyword evidence="2 9" id="KW-0812">Transmembrane</keyword>
<comment type="subcellular location">
    <subcellularLocation>
        <location evidence="1">Membrane</location>
        <topology evidence="1">Single-pass membrane protein</topology>
    </subcellularLocation>
</comment>
<dbReference type="PRINTS" id="PR00463">
    <property type="entry name" value="EP450I"/>
</dbReference>
<dbReference type="STRING" id="4155.A0A022Q4C5"/>
<keyword evidence="5 8" id="KW-0560">Oxidoreductase</keyword>
<reference evidence="10 11" key="1">
    <citation type="journal article" date="2013" name="Proc. Natl. Acad. Sci. U.S.A.">
        <title>Fine-scale variation in meiotic recombination in Mimulus inferred from population shotgun sequencing.</title>
        <authorList>
            <person name="Hellsten U."/>
            <person name="Wright K.M."/>
            <person name="Jenkins J."/>
            <person name="Shu S."/>
            <person name="Yuan Y."/>
            <person name="Wessler S.R."/>
            <person name="Schmutz J."/>
            <person name="Willis J.H."/>
            <person name="Rokhsar D.S."/>
        </authorList>
    </citation>
    <scope>NUCLEOTIDE SEQUENCE [LARGE SCALE GENOMIC DNA]</scope>
    <source>
        <strain evidence="11">cv. DUN x IM62</strain>
    </source>
</reference>
<dbReference type="GO" id="GO:0016705">
    <property type="term" value="F:oxidoreductase activity, acting on paired donors, with incorporation or reduction of molecular oxygen"/>
    <property type="evidence" value="ECO:0007669"/>
    <property type="project" value="InterPro"/>
</dbReference>
<dbReference type="GO" id="GO:0005506">
    <property type="term" value="F:iron ion binding"/>
    <property type="evidence" value="ECO:0007669"/>
    <property type="project" value="InterPro"/>
</dbReference>
<keyword evidence="8" id="KW-0503">Monooxygenase</keyword>
<evidence type="ECO:0000256" key="2">
    <source>
        <dbReference type="ARBA" id="ARBA00022692"/>
    </source>
</evidence>
<evidence type="ECO:0000256" key="9">
    <source>
        <dbReference type="SAM" id="Phobius"/>
    </source>
</evidence>
<dbReference type="InterPro" id="IPR001128">
    <property type="entry name" value="Cyt_P450"/>
</dbReference>
<name>A0A022Q4C5_ERYGU</name>
<feature type="transmembrane region" description="Helical" evidence="9">
    <location>
        <begin position="6"/>
        <end position="26"/>
    </location>
</feature>
<dbReference type="Pfam" id="PF00067">
    <property type="entry name" value="p450"/>
    <property type="match status" value="2"/>
</dbReference>
<accession>A0A022Q4C5</accession>
<keyword evidence="3 7" id="KW-0479">Metal-binding</keyword>
<dbReference type="GO" id="GO:0016020">
    <property type="term" value="C:membrane"/>
    <property type="evidence" value="ECO:0007669"/>
    <property type="project" value="UniProtKB-SubCell"/>
</dbReference>
<evidence type="ECO:0000256" key="4">
    <source>
        <dbReference type="ARBA" id="ARBA00022989"/>
    </source>
</evidence>
<keyword evidence="9" id="KW-0472">Membrane</keyword>
<dbReference type="Proteomes" id="UP000030748">
    <property type="component" value="Unassembled WGS sequence"/>
</dbReference>
<evidence type="ECO:0000256" key="7">
    <source>
        <dbReference type="PIRSR" id="PIRSR602401-1"/>
    </source>
</evidence>
<dbReference type="PANTHER" id="PTHR24286:SF53">
    <property type="entry name" value="BETA-AMYRIN 28-OXIDASE-LIKE"/>
    <property type="match status" value="1"/>
</dbReference>
<dbReference type="InterPro" id="IPR002401">
    <property type="entry name" value="Cyt_P450_E_grp-I"/>
</dbReference>
<protein>
    <recommendedName>
        <fullName evidence="12">Cytochrome P450</fullName>
    </recommendedName>
</protein>
<evidence type="ECO:0000256" key="1">
    <source>
        <dbReference type="ARBA" id="ARBA00004167"/>
    </source>
</evidence>
<dbReference type="AlphaFoldDB" id="A0A022Q4C5"/>
<sequence length="441" mass="50300">MEAFSPYFLSLLVLLLPLSIYLLLFIRKTGITESRKTLPPGSNGWPMLGENMAFAFSGPHKFVEDRMRKYSPHVFRTSLLGEKNISIFCGAQGNKFIYTNEQKLLTSWWPQSMKKALLFSESVQSNTNIGISALKRSLHREIFKPEAFKRYIPAMDALARDHLDHHWIPNSTVEIFHMSKKYTFELACRLFMSVVDPVQINKLSDPFTFVTDGMLSMPVNLPGTAYNHAIEKGETVKREVVNIVTKRRNELMMNKETEEQTEIAKSKKPDELLTWEDIEKMKYSWNVACESFRLMPPAQGAFRETTKEFTYAGFTIPKGSKVCVLIYNIVVGGAVAPLQHYDILWTVHSTHKNPEYFPEPEKFDPTRFEGSGPAPYTYVPFGGGPRMCPGVEYARLEVLVFVHNVVTRFKLEKAIPNEKVVIHASAIPAHGLPVHLHPRDK</sequence>
<evidence type="ECO:0000256" key="6">
    <source>
        <dbReference type="ARBA" id="ARBA00023004"/>
    </source>
</evidence>
<keyword evidence="11" id="KW-1185">Reference proteome</keyword>